<dbReference type="AlphaFoldDB" id="A0ABC8ULQ9"/>
<sequence length="74" mass="8220">MGLPFLTTSVFYTEMVKSDTLMEKVKDRLLVLLLGIDPEGRQDKEVERGRKDLIKTENIGNSGIPGLDLEAGKV</sequence>
<reference evidence="1 2" key="1">
    <citation type="submission" date="2024-02" db="EMBL/GenBank/DDBJ databases">
        <authorList>
            <person name="Vignale AGUSTIN F."/>
            <person name="Sosa J E."/>
            <person name="Modenutti C."/>
        </authorList>
    </citation>
    <scope>NUCLEOTIDE SEQUENCE [LARGE SCALE GENOMIC DNA]</scope>
</reference>
<gene>
    <name evidence="1" type="ORF">ILEXP_LOCUS52064</name>
</gene>
<keyword evidence="2" id="KW-1185">Reference proteome</keyword>
<accession>A0ABC8ULQ9</accession>
<name>A0ABC8ULQ9_9AQUA</name>
<organism evidence="1 2">
    <name type="scientific">Ilex paraguariensis</name>
    <name type="common">yerba mate</name>
    <dbReference type="NCBI Taxonomy" id="185542"/>
    <lineage>
        <taxon>Eukaryota</taxon>
        <taxon>Viridiplantae</taxon>
        <taxon>Streptophyta</taxon>
        <taxon>Embryophyta</taxon>
        <taxon>Tracheophyta</taxon>
        <taxon>Spermatophyta</taxon>
        <taxon>Magnoliopsida</taxon>
        <taxon>eudicotyledons</taxon>
        <taxon>Gunneridae</taxon>
        <taxon>Pentapetalae</taxon>
        <taxon>asterids</taxon>
        <taxon>campanulids</taxon>
        <taxon>Aquifoliales</taxon>
        <taxon>Aquifoliaceae</taxon>
        <taxon>Ilex</taxon>
    </lineage>
</organism>
<dbReference type="Proteomes" id="UP001642360">
    <property type="component" value="Unassembled WGS sequence"/>
</dbReference>
<dbReference type="EMBL" id="CAUOFW020008183">
    <property type="protein sequence ID" value="CAK9181956.1"/>
    <property type="molecule type" value="Genomic_DNA"/>
</dbReference>
<evidence type="ECO:0000313" key="1">
    <source>
        <dbReference type="EMBL" id="CAK9181956.1"/>
    </source>
</evidence>
<comment type="caution">
    <text evidence="1">The sequence shown here is derived from an EMBL/GenBank/DDBJ whole genome shotgun (WGS) entry which is preliminary data.</text>
</comment>
<proteinExistence type="predicted"/>
<protein>
    <submittedName>
        <fullName evidence="1">Uncharacterized protein</fullName>
    </submittedName>
</protein>
<evidence type="ECO:0000313" key="2">
    <source>
        <dbReference type="Proteomes" id="UP001642360"/>
    </source>
</evidence>